<dbReference type="Gene3D" id="3.30.420.10">
    <property type="entry name" value="Ribonuclease H-like superfamily/Ribonuclease H"/>
    <property type="match status" value="2"/>
</dbReference>
<keyword evidence="7" id="KW-1185">Reference proteome</keyword>
<feature type="domain" description="PAZ" evidence="4">
    <location>
        <begin position="91"/>
        <end position="224"/>
    </location>
</feature>
<name>A0A7J0GA54_9ERIC</name>
<evidence type="ECO:0000313" key="7">
    <source>
        <dbReference type="Proteomes" id="UP000585474"/>
    </source>
</evidence>
<evidence type="ECO:0000256" key="2">
    <source>
        <dbReference type="ARBA" id="ARBA00022491"/>
    </source>
</evidence>
<feature type="domain" description="Piwi" evidence="5">
    <location>
        <begin position="408"/>
        <end position="471"/>
    </location>
</feature>
<comment type="caution">
    <text evidence="6">The sequence shown here is derived from an EMBL/GenBank/DDBJ whole genome shotgun (WGS) entry which is preliminary data.</text>
</comment>
<dbReference type="InterPro" id="IPR032474">
    <property type="entry name" value="Argonaute_N"/>
</dbReference>
<accession>A0A7J0GA54</accession>
<dbReference type="InterPro" id="IPR003165">
    <property type="entry name" value="Piwi"/>
</dbReference>
<dbReference type="Pfam" id="PF16486">
    <property type="entry name" value="ArgoN"/>
    <property type="match status" value="1"/>
</dbReference>
<keyword evidence="2" id="KW-0678">Repressor</keyword>
<dbReference type="AlphaFoldDB" id="A0A7J0GA54"/>
<dbReference type="OrthoDB" id="10252740at2759"/>
<keyword evidence="3" id="KW-0687">Ribonucleoprotein</keyword>
<dbReference type="Pfam" id="PF02171">
    <property type="entry name" value="Piwi"/>
    <property type="match status" value="2"/>
</dbReference>
<sequence length="678" mass="76951">MESLEISEQKPPLILPESTEKRIMPMKRPNKGGTLALRSVWLFANHFPVRFSTESSIMHYDVDIKPHMSPDMQSVNTSIRKSDLRLIMDKLVSDDATQFPNQMIVYDGDKNMFSAVPLPTRQVMVKLSGEDRTEGRSYIVTVKLVNELKYSKLQDYLNAIKMHVKLHSLFKNAESNDPPRKIGLVEYFRQKYDKEVIYMDIPCLNLGKGKGQNYVPMEFCSLVEGQRYPTDKLGLESGKLLEKISVPSPMERKNAICEILQAEDGPRGDVLQNFGIAVENNITRLLGRVIGPPKLKLRTSTGEVNAITVDNVKCDWNLVQNSVVEGKPLERWALIDFSKYEGRLNRLNPDVFIPNLITRCSILGVLVEQPVVYHCTGMREFSSVAKIRSLLESVVKEANGKCKGRLQLIICVMPEQHQQGYNYLTWVSETEIGVLTQCCLASHANEGEDNYMENLALKINAKLGGSNTELMECFPGFEGEDSCYVCGGQFNTYTRINKVKPKKIVVFRGGVSEDQFDMVLNEELLDLKRAIYTENYRPTITLIVAQKRHMTRLFLENGRNGICNVPPGTVVDTTIVDPSRYDFYLCSHYGTIGTSKPTHYSVLWDEHNFTADQLQKLMYDLCFTCARCTKPVSFVPPIYYANIVAFRGCLYQDVVMELQLPTPVSKSSSDLENEMFFI</sequence>
<evidence type="ECO:0000259" key="4">
    <source>
        <dbReference type="PROSITE" id="PS50821"/>
    </source>
</evidence>
<dbReference type="Gene3D" id="3.40.50.2300">
    <property type="match status" value="1"/>
</dbReference>
<dbReference type="PANTHER" id="PTHR22891">
    <property type="entry name" value="EUKARYOTIC TRANSLATION INITIATION FACTOR 2C"/>
    <property type="match status" value="1"/>
</dbReference>
<dbReference type="Pfam" id="PF02170">
    <property type="entry name" value="PAZ"/>
    <property type="match status" value="1"/>
</dbReference>
<evidence type="ECO:0000256" key="1">
    <source>
        <dbReference type="ARBA" id="ARBA00008201"/>
    </source>
</evidence>
<protein>
    <submittedName>
        <fullName evidence="6">Argonaute family protein</fullName>
    </submittedName>
</protein>
<evidence type="ECO:0000259" key="5">
    <source>
        <dbReference type="PROSITE" id="PS50822"/>
    </source>
</evidence>
<dbReference type="InterPro" id="IPR003100">
    <property type="entry name" value="PAZ_dom"/>
</dbReference>
<proteinExistence type="inferred from homology"/>
<organism evidence="6 7">
    <name type="scientific">Actinidia rufa</name>
    <dbReference type="NCBI Taxonomy" id="165716"/>
    <lineage>
        <taxon>Eukaryota</taxon>
        <taxon>Viridiplantae</taxon>
        <taxon>Streptophyta</taxon>
        <taxon>Embryophyta</taxon>
        <taxon>Tracheophyta</taxon>
        <taxon>Spermatophyta</taxon>
        <taxon>Magnoliopsida</taxon>
        <taxon>eudicotyledons</taxon>
        <taxon>Gunneridae</taxon>
        <taxon>Pentapetalae</taxon>
        <taxon>asterids</taxon>
        <taxon>Ericales</taxon>
        <taxon>Actinidiaceae</taxon>
        <taxon>Actinidia</taxon>
    </lineage>
</organism>
<dbReference type="PROSITE" id="PS50821">
    <property type="entry name" value="PAZ"/>
    <property type="match status" value="1"/>
</dbReference>
<evidence type="ECO:0000256" key="3">
    <source>
        <dbReference type="ARBA" id="ARBA00023274"/>
    </source>
</evidence>
<dbReference type="Gene3D" id="2.170.260.10">
    <property type="entry name" value="paz domain"/>
    <property type="match status" value="1"/>
</dbReference>
<dbReference type="GO" id="GO:0003723">
    <property type="term" value="F:RNA binding"/>
    <property type="evidence" value="ECO:0007669"/>
    <property type="project" value="InterPro"/>
</dbReference>
<dbReference type="PROSITE" id="PS50822">
    <property type="entry name" value="PIWI"/>
    <property type="match status" value="2"/>
</dbReference>
<dbReference type="GO" id="GO:1990904">
    <property type="term" value="C:ribonucleoprotein complex"/>
    <property type="evidence" value="ECO:0007669"/>
    <property type="project" value="UniProtKB-KW"/>
</dbReference>
<evidence type="ECO:0000313" key="6">
    <source>
        <dbReference type="EMBL" id="GFZ07631.1"/>
    </source>
</evidence>
<dbReference type="InterPro" id="IPR012337">
    <property type="entry name" value="RNaseH-like_sf"/>
</dbReference>
<dbReference type="InterPro" id="IPR036085">
    <property type="entry name" value="PAZ_dom_sf"/>
</dbReference>
<dbReference type="SUPFAM" id="SSF53098">
    <property type="entry name" value="Ribonuclease H-like"/>
    <property type="match status" value="1"/>
</dbReference>
<dbReference type="CDD" id="cd02846">
    <property type="entry name" value="PAZ_argonaute_like"/>
    <property type="match status" value="1"/>
</dbReference>
<gene>
    <name evidence="6" type="ORF">Acr_19g0005680</name>
</gene>
<dbReference type="GO" id="GO:0051607">
    <property type="term" value="P:defense response to virus"/>
    <property type="evidence" value="ECO:0007669"/>
    <property type="project" value="UniProtKB-ARBA"/>
</dbReference>
<feature type="domain" description="Piwi" evidence="5">
    <location>
        <begin position="500"/>
        <end position="646"/>
    </location>
</feature>
<dbReference type="SMART" id="SM00950">
    <property type="entry name" value="Piwi"/>
    <property type="match status" value="1"/>
</dbReference>
<dbReference type="EMBL" id="BJWL01000019">
    <property type="protein sequence ID" value="GFZ07631.1"/>
    <property type="molecule type" value="Genomic_DNA"/>
</dbReference>
<dbReference type="Proteomes" id="UP000585474">
    <property type="component" value="Unassembled WGS sequence"/>
</dbReference>
<reference evidence="6 7" key="1">
    <citation type="submission" date="2019-07" db="EMBL/GenBank/DDBJ databases">
        <title>De Novo Assembly of kiwifruit Actinidia rufa.</title>
        <authorList>
            <person name="Sugita-Konishi S."/>
            <person name="Sato K."/>
            <person name="Mori E."/>
            <person name="Abe Y."/>
            <person name="Kisaki G."/>
            <person name="Hamano K."/>
            <person name="Suezawa K."/>
            <person name="Otani M."/>
            <person name="Fukuda T."/>
            <person name="Manabe T."/>
            <person name="Gomi K."/>
            <person name="Tabuchi M."/>
            <person name="Akimitsu K."/>
            <person name="Kataoka I."/>
        </authorList>
    </citation>
    <scope>NUCLEOTIDE SEQUENCE [LARGE SCALE GENOMIC DNA]</scope>
    <source>
        <strain evidence="7">cv. Fuchu</strain>
    </source>
</reference>
<dbReference type="SUPFAM" id="SSF101690">
    <property type="entry name" value="PAZ domain"/>
    <property type="match status" value="1"/>
</dbReference>
<comment type="similarity">
    <text evidence="1">Belongs to the argonaute family. Ago subfamily.</text>
</comment>
<dbReference type="InterPro" id="IPR036397">
    <property type="entry name" value="RNaseH_sf"/>
</dbReference>